<accession>A0A0F9QI73</accession>
<dbReference type="SUPFAM" id="SSF82657">
    <property type="entry name" value="BolA-like"/>
    <property type="match status" value="1"/>
</dbReference>
<dbReference type="PANTHER" id="PTHR46230">
    <property type="match status" value="1"/>
</dbReference>
<dbReference type="Gene3D" id="3.30.300.90">
    <property type="entry name" value="BolA-like"/>
    <property type="match status" value="1"/>
</dbReference>
<dbReference type="PIRSF" id="PIRSF003113">
    <property type="entry name" value="BolA"/>
    <property type="match status" value="1"/>
</dbReference>
<proteinExistence type="predicted"/>
<evidence type="ECO:0008006" key="2">
    <source>
        <dbReference type="Google" id="ProtNLM"/>
    </source>
</evidence>
<dbReference type="PANTHER" id="PTHR46230:SF7">
    <property type="entry name" value="BOLA-LIKE PROTEIN 1"/>
    <property type="match status" value="1"/>
</dbReference>
<name>A0A0F9QI73_9ZZZZ</name>
<gene>
    <name evidence="1" type="ORF">LCGC14_1091600</name>
</gene>
<evidence type="ECO:0000313" key="1">
    <source>
        <dbReference type="EMBL" id="KKN05008.1"/>
    </source>
</evidence>
<dbReference type="AlphaFoldDB" id="A0A0F9QI73"/>
<comment type="caution">
    <text evidence="1">The sequence shown here is derived from an EMBL/GenBank/DDBJ whole genome shotgun (WGS) entry which is preliminary data.</text>
</comment>
<dbReference type="InterPro" id="IPR036065">
    <property type="entry name" value="BolA-like_sf"/>
</dbReference>
<reference evidence="1" key="1">
    <citation type="journal article" date="2015" name="Nature">
        <title>Complex archaea that bridge the gap between prokaryotes and eukaryotes.</title>
        <authorList>
            <person name="Spang A."/>
            <person name="Saw J.H."/>
            <person name="Jorgensen S.L."/>
            <person name="Zaremba-Niedzwiedzka K."/>
            <person name="Martijn J."/>
            <person name="Lind A.E."/>
            <person name="van Eijk R."/>
            <person name="Schleper C."/>
            <person name="Guy L."/>
            <person name="Ettema T.J."/>
        </authorList>
    </citation>
    <scope>NUCLEOTIDE SEQUENCE</scope>
</reference>
<sequence>MTDTTTRLQAALNTLNPTYLELQDDSALHAGHAGNTGGSHYTVIIVSEAFTDLLLIKRHRLVYEAVGKLMVKDIHALSIQAKTPAEFGLN</sequence>
<organism evidence="1">
    <name type="scientific">marine sediment metagenome</name>
    <dbReference type="NCBI Taxonomy" id="412755"/>
    <lineage>
        <taxon>unclassified sequences</taxon>
        <taxon>metagenomes</taxon>
        <taxon>ecological metagenomes</taxon>
    </lineage>
</organism>
<dbReference type="InterPro" id="IPR002634">
    <property type="entry name" value="BolA"/>
</dbReference>
<protein>
    <recommendedName>
        <fullName evidence="2">BolA family protein</fullName>
    </recommendedName>
</protein>
<dbReference type="EMBL" id="LAZR01004853">
    <property type="protein sequence ID" value="KKN05008.1"/>
    <property type="molecule type" value="Genomic_DNA"/>
</dbReference>
<dbReference type="GO" id="GO:0016226">
    <property type="term" value="P:iron-sulfur cluster assembly"/>
    <property type="evidence" value="ECO:0007669"/>
    <property type="project" value="TreeGrafter"/>
</dbReference>
<dbReference type="Pfam" id="PF01722">
    <property type="entry name" value="BolA"/>
    <property type="match status" value="1"/>
</dbReference>